<name>A0A9P7Y439_9FUNG</name>
<dbReference type="InterPro" id="IPR049453">
    <property type="entry name" value="Memb_transporter_dom"/>
</dbReference>
<dbReference type="Pfam" id="PF13515">
    <property type="entry name" value="FUSC_2"/>
    <property type="match status" value="1"/>
</dbReference>
<feature type="transmembrane region" description="Helical" evidence="6">
    <location>
        <begin position="661"/>
        <end position="678"/>
    </location>
</feature>
<dbReference type="GO" id="GO:0016020">
    <property type="term" value="C:membrane"/>
    <property type="evidence" value="ECO:0007669"/>
    <property type="project" value="UniProtKB-SubCell"/>
</dbReference>
<feature type="region of interest" description="Disordered" evidence="5">
    <location>
        <begin position="154"/>
        <end position="192"/>
    </location>
</feature>
<feature type="compositionally biased region" description="Low complexity" evidence="5">
    <location>
        <begin position="478"/>
        <end position="498"/>
    </location>
</feature>
<comment type="subcellular location">
    <subcellularLocation>
        <location evidence="1">Membrane</location>
        <topology evidence="1">Multi-pass membrane protein</topology>
    </subcellularLocation>
</comment>
<feature type="compositionally biased region" description="Polar residues" evidence="5">
    <location>
        <begin position="1162"/>
        <end position="1183"/>
    </location>
</feature>
<feature type="transmembrane region" description="Helical" evidence="6">
    <location>
        <begin position="728"/>
        <end position="755"/>
    </location>
</feature>
<reference evidence="9" key="1">
    <citation type="submission" date="2021-06" db="EMBL/GenBank/DDBJ databases">
        <title>Genome Sequence of Mortierella hyaline Strain SCG-10, a Cold-Adapted, Nitrate-Reducing Fungus Isolated from Soil in Minnesota, USA.</title>
        <authorList>
            <person name="Aldossari N."/>
        </authorList>
    </citation>
    <scope>NUCLEOTIDE SEQUENCE</scope>
    <source>
        <strain evidence="9">SCG-10</strain>
    </source>
</reference>
<feature type="transmembrane region" description="Helical" evidence="6">
    <location>
        <begin position="636"/>
        <end position="654"/>
    </location>
</feature>
<keyword evidence="10" id="KW-1185">Reference proteome</keyword>
<evidence type="ECO:0000259" key="7">
    <source>
        <dbReference type="Pfam" id="PF10334"/>
    </source>
</evidence>
<feature type="region of interest" description="Disordered" evidence="5">
    <location>
        <begin position="467"/>
        <end position="531"/>
    </location>
</feature>
<gene>
    <name evidence="9" type="ORF">KI688_005968</name>
</gene>
<dbReference type="PANTHER" id="PTHR47804">
    <property type="entry name" value="60S RIBOSOMAL PROTEIN L19"/>
    <property type="match status" value="1"/>
</dbReference>
<dbReference type="EMBL" id="JAHRHY010000002">
    <property type="protein sequence ID" value="KAG9071752.1"/>
    <property type="molecule type" value="Genomic_DNA"/>
</dbReference>
<feature type="compositionally biased region" description="Polar residues" evidence="5">
    <location>
        <begin position="499"/>
        <end position="508"/>
    </location>
</feature>
<accession>A0A9P7Y439</accession>
<feature type="compositionally biased region" description="Polar residues" evidence="5">
    <location>
        <begin position="266"/>
        <end position="276"/>
    </location>
</feature>
<dbReference type="PANTHER" id="PTHR47804:SF1">
    <property type="entry name" value="DUF2421 DOMAIN-CONTAINING PROTEIN"/>
    <property type="match status" value="1"/>
</dbReference>
<feature type="compositionally biased region" description="Low complexity" evidence="5">
    <location>
        <begin position="1234"/>
        <end position="1281"/>
    </location>
</feature>
<organism evidence="9 10">
    <name type="scientific">Linnemannia hyalina</name>
    <dbReference type="NCBI Taxonomy" id="64524"/>
    <lineage>
        <taxon>Eukaryota</taxon>
        <taxon>Fungi</taxon>
        <taxon>Fungi incertae sedis</taxon>
        <taxon>Mucoromycota</taxon>
        <taxon>Mortierellomycotina</taxon>
        <taxon>Mortierellomycetes</taxon>
        <taxon>Mortierellales</taxon>
        <taxon>Mortierellaceae</taxon>
        <taxon>Linnemannia</taxon>
    </lineage>
</organism>
<feature type="transmembrane region" description="Helical" evidence="6">
    <location>
        <begin position="588"/>
        <end position="604"/>
    </location>
</feature>
<feature type="region of interest" description="Disordered" evidence="5">
    <location>
        <begin position="1034"/>
        <end position="1100"/>
    </location>
</feature>
<feature type="compositionally biased region" description="Polar residues" evidence="5">
    <location>
        <begin position="283"/>
        <end position="304"/>
    </location>
</feature>
<evidence type="ECO:0000256" key="1">
    <source>
        <dbReference type="ARBA" id="ARBA00004141"/>
    </source>
</evidence>
<evidence type="ECO:0000313" key="10">
    <source>
        <dbReference type="Proteomes" id="UP000707451"/>
    </source>
</evidence>
<dbReference type="OrthoDB" id="68611at2759"/>
<keyword evidence="3 6" id="KW-1133">Transmembrane helix</keyword>
<evidence type="ECO:0000256" key="4">
    <source>
        <dbReference type="ARBA" id="ARBA00023136"/>
    </source>
</evidence>
<sequence>MILVTLTKEGALSLGDFNMTRVLAVTTSMLLGVAISTLVSIFVWPESAHEKLRQDMGKSLISFRLLLKLLTKTFLLESDTTPFGSESVQKLIEAQVKSFSALAKSLEEAQLEFPGSDIKKYEACVKSLNTLAQYLNGLRSSCGLQYDMLKRDEHLKGPSSNTQSSTTAVGAGSNGAGAGTGAETTSGGRRALGFGKRMSSFSPIGGMNHDQEQSASADLIEFLEHVGKPMKSLALTCKLTIEHLQDIFTSTDGDKKAVIGLSNSRSRASQSHTVRQSDYESGETISDSTFDIGTSNTHPSVSTETFRKNPSLVLMQINLAKALNIFEKANSKALKRFYSHQNKRRSGHYKRPFGMSKPMSEPALQDLGIGSFPGSVQDMHNQQDALAEKAPVGEQIFLVYFFVFNLMEFSKELSYLVSCVEELVDGDGGLPMWIERNRQSLWRRIWFSLTGFPRRLRRPDMRQYAFDDFDDPEPGHRPPASHYSHAHSTSQSHTPTHSNNASSSQGTHGHQRKQRLFPKPNLHNKADTLHTPRPSTFLQKWSTRLWKFLHVFRSFQIKYAAKAAFSAMVLLIPAFVDWTRPYFVQYRGEWTLISMLIVMVPTVGGTNIVGIYRIMGTLVGCYAGVMMYLLFPANDILLPACCFLFAVPNFYLVLCSAYPRIGQVTLLAFNLVLIQTYNRRHGDGTVPPDDDEDDDDKMRRPMTPSKVLRGLGSLMGDANPNDPNHVDYVWTIALHRAVAVSLGVVIGVGVTSYIWPYEARVELRKGLSDLLLNISWLYNRIVSVYSTNLDKVNVIPPQKPYRGPRQRVQEILRRSTFQERFQAPDEHEELPEDPTESDMDRMNKEFMAIELSLQLQLLRLYALLEETPNEPRLKGKFPVRTYKNMLGSCQNILDRFLSMRLVITKDEWIESARRDFIIPVNKERREMVGNVLLYFYTIASALRLKTPLPPYLPPANNARLRLIQKIRQLPVVQNKVVMADDSDDRYVFYYAYALVMDDVIRELERLGRWSQDLFGVITPADEFEAWFTDDGTPPAQPWQAAKLPSSATREAPMSPLHDIDQPFPYPDRQQAISPSAVGVQDQQQRSIIQRPLSSPGKYRYRPDEASILMDPESQTPSQDLQDRDELFDFDPQDPFRDISNSPSGGGQPHDGSPFQRNERRFNSSQSLNDASSITPGAQQQQQPYHDKGIKSRRQGSHASRSSQGSRPPPQRSYGSTTNLPRNAVGAQPQQRPASFTSGSGSGNGTLKSAMKKSSSGSFSSYNRAATANATTTSTATTTTATRDQEPAVHQQ</sequence>
<dbReference type="Pfam" id="PF10334">
    <property type="entry name" value="BRE4"/>
    <property type="match status" value="1"/>
</dbReference>
<dbReference type="Proteomes" id="UP000707451">
    <property type="component" value="Unassembled WGS sequence"/>
</dbReference>
<feature type="domain" description="Integral membrane bound transporter" evidence="8">
    <location>
        <begin position="585"/>
        <end position="748"/>
    </location>
</feature>
<evidence type="ECO:0000256" key="2">
    <source>
        <dbReference type="ARBA" id="ARBA00022692"/>
    </source>
</evidence>
<protein>
    <recommendedName>
        <fullName evidence="11">DUF2421 domain-containing protein</fullName>
    </recommendedName>
</protein>
<keyword evidence="2 6" id="KW-0812">Transmembrane</keyword>
<feature type="transmembrane region" description="Helical" evidence="6">
    <location>
        <begin position="22"/>
        <end position="44"/>
    </location>
</feature>
<keyword evidence="4 6" id="KW-0472">Membrane</keyword>
<proteinExistence type="predicted"/>
<comment type="caution">
    <text evidence="9">The sequence shown here is derived from an EMBL/GenBank/DDBJ whole genome shotgun (WGS) entry which is preliminary data.</text>
</comment>
<feature type="region of interest" description="Disordered" evidence="5">
    <location>
        <begin position="266"/>
        <end position="304"/>
    </location>
</feature>
<feature type="domain" description="DUF2421" evidence="7">
    <location>
        <begin position="756"/>
        <end position="953"/>
    </location>
</feature>
<feature type="region of interest" description="Disordered" evidence="5">
    <location>
        <begin position="683"/>
        <end position="702"/>
    </location>
</feature>
<dbReference type="InterPro" id="IPR052430">
    <property type="entry name" value="IVT-Associated"/>
</dbReference>
<dbReference type="InterPro" id="IPR018820">
    <property type="entry name" value="BRE4-related_DUF2421"/>
</dbReference>
<feature type="compositionally biased region" description="Basic and acidic residues" evidence="5">
    <location>
        <begin position="1282"/>
        <end position="1291"/>
    </location>
</feature>
<evidence type="ECO:0000259" key="8">
    <source>
        <dbReference type="Pfam" id="PF13515"/>
    </source>
</evidence>
<evidence type="ECO:0000313" key="9">
    <source>
        <dbReference type="EMBL" id="KAG9071752.1"/>
    </source>
</evidence>
<evidence type="ECO:0000256" key="5">
    <source>
        <dbReference type="SAM" id="MobiDB-lite"/>
    </source>
</evidence>
<evidence type="ECO:0000256" key="3">
    <source>
        <dbReference type="ARBA" id="ARBA00022989"/>
    </source>
</evidence>
<evidence type="ECO:0000256" key="6">
    <source>
        <dbReference type="SAM" id="Phobius"/>
    </source>
</evidence>
<evidence type="ECO:0008006" key="11">
    <source>
        <dbReference type="Google" id="ProtNLM"/>
    </source>
</evidence>
<feature type="region of interest" description="Disordered" evidence="5">
    <location>
        <begin position="1124"/>
        <end position="1291"/>
    </location>
</feature>